<dbReference type="Proteomes" id="UP001596292">
    <property type="component" value="Unassembled WGS sequence"/>
</dbReference>
<proteinExistence type="predicted"/>
<dbReference type="RefSeq" id="WP_378969605.1">
    <property type="nucleotide sequence ID" value="NZ_JBHSWN010000001.1"/>
</dbReference>
<feature type="region of interest" description="Disordered" evidence="1">
    <location>
        <begin position="93"/>
        <end position="118"/>
    </location>
</feature>
<comment type="caution">
    <text evidence="2">The sequence shown here is derived from an EMBL/GenBank/DDBJ whole genome shotgun (WGS) entry which is preliminary data.</text>
</comment>
<accession>A0ABW2BJ56</accession>
<evidence type="ECO:0000313" key="2">
    <source>
        <dbReference type="EMBL" id="MFC6790146.1"/>
    </source>
</evidence>
<name>A0ABW2BJ56_9HYPH</name>
<reference evidence="3" key="1">
    <citation type="journal article" date="2019" name="Int. J. Syst. Evol. Microbiol.">
        <title>The Global Catalogue of Microorganisms (GCM) 10K type strain sequencing project: providing services to taxonomists for standard genome sequencing and annotation.</title>
        <authorList>
            <consortium name="The Broad Institute Genomics Platform"/>
            <consortium name="The Broad Institute Genome Sequencing Center for Infectious Disease"/>
            <person name="Wu L."/>
            <person name="Ma J."/>
        </authorList>
    </citation>
    <scope>NUCLEOTIDE SEQUENCE [LARGE SCALE GENOMIC DNA]</scope>
    <source>
        <strain evidence="3">CCUG 48316</strain>
    </source>
</reference>
<dbReference type="EMBL" id="JBHSWN010000001">
    <property type="protein sequence ID" value="MFC6790146.1"/>
    <property type="molecule type" value="Genomic_DNA"/>
</dbReference>
<gene>
    <name evidence="2" type="ORF">ACFQE0_11270</name>
</gene>
<evidence type="ECO:0000313" key="3">
    <source>
        <dbReference type="Proteomes" id="UP001596292"/>
    </source>
</evidence>
<evidence type="ECO:0000256" key="1">
    <source>
        <dbReference type="SAM" id="MobiDB-lite"/>
    </source>
</evidence>
<sequence>MATLTGLAILVAPVSAEAQEALFLRIRPQPDPTAIGVGGGAIDERAAREAAFERSNARARRIIESVCTGCLAPWTPPQARLLASAAVPEIPAVRGLETNRPGEASEPTFEPSIPERRP</sequence>
<keyword evidence="3" id="KW-1185">Reference proteome</keyword>
<organism evidence="2 3">
    <name type="scientific">Methylobacterium komagatae</name>
    <dbReference type="NCBI Taxonomy" id="374425"/>
    <lineage>
        <taxon>Bacteria</taxon>
        <taxon>Pseudomonadati</taxon>
        <taxon>Pseudomonadota</taxon>
        <taxon>Alphaproteobacteria</taxon>
        <taxon>Hyphomicrobiales</taxon>
        <taxon>Methylobacteriaceae</taxon>
        <taxon>Methylobacterium</taxon>
    </lineage>
</organism>
<protein>
    <submittedName>
        <fullName evidence="2">Uncharacterized protein</fullName>
    </submittedName>
</protein>